<gene>
    <name evidence="2" type="ORF">VP01_781g3</name>
</gene>
<organism evidence="2 3">
    <name type="scientific">Puccinia sorghi</name>
    <dbReference type="NCBI Taxonomy" id="27349"/>
    <lineage>
        <taxon>Eukaryota</taxon>
        <taxon>Fungi</taxon>
        <taxon>Dikarya</taxon>
        <taxon>Basidiomycota</taxon>
        <taxon>Pucciniomycotina</taxon>
        <taxon>Pucciniomycetes</taxon>
        <taxon>Pucciniales</taxon>
        <taxon>Pucciniaceae</taxon>
        <taxon>Puccinia</taxon>
    </lineage>
</organism>
<evidence type="ECO:0000313" key="2">
    <source>
        <dbReference type="EMBL" id="KNZ45765.1"/>
    </source>
</evidence>
<proteinExistence type="predicted"/>
<accession>A0A0L6UD77</accession>
<protein>
    <submittedName>
        <fullName evidence="2">Uncharacterized protein</fullName>
    </submittedName>
</protein>
<keyword evidence="1" id="KW-0812">Transmembrane</keyword>
<dbReference type="Proteomes" id="UP000037035">
    <property type="component" value="Unassembled WGS sequence"/>
</dbReference>
<keyword evidence="3" id="KW-1185">Reference proteome</keyword>
<keyword evidence="1" id="KW-0472">Membrane</keyword>
<dbReference type="AlphaFoldDB" id="A0A0L6UD77"/>
<sequence>MCFYLISSGWKNKLEFLGQYVKQSMYGVSGVFNNSLGYNKSESLYLWERGSGLLISIWESGEFKEEKICGMSVREVFALSGSQVKVTVCSEEYGQLKVSVLTQYEGCRMESRPVGSDYSSIVVRLLILLLVLWLKHGLPHHFHGCHFKKNILKSHGDFVENSLAGPLFFSLNHYSICLFFQYQEMELIIINSLIKTVNGLCHGASEAEFKNVYNPVELLLCYTLVTEWRFAHISSLFRVVYAYSGPTILLKRKPSVLSIFILVLALEPKHPELLATFSDFMFHYQKHPCYFFSTDFSMILSIYNISVEPKNVYDEIIGLFGWSKVHFATVPAESLPEPDFCKMTSSMHAQIKFETHYLMVIMEFYDIGFFLESPLVQMNPLPGEEVTPTLATLFCATPYASFITLTLIYSSISHCFIIRIFYIFLSLVTCFR</sequence>
<evidence type="ECO:0000313" key="3">
    <source>
        <dbReference type="Proteomes" id="UP000037035"/>
    </source>
</evidence>
<feature type="transmembrane region" description="Helical" evidence="1">
    <location>
        <begin position="407"/>
        <end position="431"/>
    </location>
</feature>
<dbReference type="VEuPathDB" id="FungiDB:VP01_781g3"/>
<reference evidence="2 3" key="1">
    <citation type="submission" date="2015-08" db="EMBL/GenBank/DDBJ databases">
        <title>Next Generation Sequencing and Analysis of the Genome of Puccinia sorghi L Schw, the Causal Agent of Maize Common Rust.</title>
        <authorList>
            <person name="Rochi L."/>
            <person name="Burguener G."/>
            <person name="Darino M."/>
            <person name="Turjanski A."/>
            <person name="Kreff E."/>
            <person name="Dieguez M.J."/>
            <person name="Sacco F."/>
        </authorList>
    </citation>
    <scope>NUCLEOTIDE SEQUENCE [LARGE SCALE GENOMIC DNA]</scope>
    <source>
        <strain evidence="2 3">RO10H11247</strain>
    </source>
</reference>
<name>A0A0L6UD77_9BASI</name>
<evidence type="ECO:0000256" key="1">
    <source>
        <dbReference type="SAM" id="Phobius"/>
    </source>
</evidence>
<keyword evidence="1" id="KW-1133">Transmembrane helix</keyword>
<dbReference type="EMBL" id="LAVV01013294">
    <property type="protein sequence ID" value="KNZ45765.1"/>
    <property type="molecule type" value="Genomic_DNA"/>
</dbReference>
<comment type="caution">
    <text evidence="2">The sequence shown here is derived from an EMBL/GenBank/DDBJ whole genome shotgun (WGS) entry which is preliminary data.</text>
</comment>